<organism evidence="3 4">
    <name type="scientific">Maricaulis virginensis</name>
    <dbReference type="NCBI Taxonomy" id="144022"/>
    <lineage>
        <taxon>Bacteria</taxon>
        <taxon>Pseudomonadati</taxon>
        <taxon>Pseudomonadota</taxon>
        <taxon>Alphaproteobacteria</taxon>
        <taxon>Maricaulales</taxon>
        <taxon>Maricaulaceae</taxon>
        <taxon>Maricaulis</taxon>
    </lineage>
</organism>
<evidence type="ECO:0000259" key="2">
    <source>
        <dbReference type="Pfam" id="PF20061"/>
    </source>
</evidence>
<proteinExistence type="predicted"/>
<dbReference type="Proteomes" id="UP001143486">
    <property type="component" value="Unassembled WGS sequence"/>
</dbReference>
<dbReference type="Pfam" id="PF20061">
    <property type="entry name" value="DUF6460"/>
    <property type="match status" value="1"/>
</dbReference>
<evidence type="ECO:0000313" key="4">
    <source>
        <dbReference type="Proteomes" id="UP001143486"/>
    </source>
</evidence>
<reference evidence="3" key="1">
    <citation type="journal article" date="2014" name="Int. J. Syst. Evol. Microbiol.">
        <title>Complete genome sequence of Corynebacterium casei LMG S-19264T (=DSM 44701T), isolated from a smear-ripened cheese.</title>
        <authorList>
            <consortium name="US DOE Joint Genome Institute (JGI-PGF)"/>
            <person name="Walter F."/>
            <person name="Albersmeier A."/>
            <person name="Kalinowski J."/>
            <person name="Ruckert C."/>
        </authorList>
    </citation>
    <scope>NUCLEOTIDE SEQUENCE</scope>
    <source>
        <strain evidence="3">VKM B-1513</strain>
    </source>
</reference>
<keyword evidence="1" id="KW-1133">Transmembrane helix</keyword>
<evidence type="ECO:0000256" key="1">
    <source>
        <dbReference type="SAM" id="Phobius"/>
    </source>
</evidence>
<name>A0A9W6IMX0_9PROT</name>
<gene>
    <name evidence="3" type="ORF">GCM10017621_16080</name>
</gene>
<sequence>MSENSTPQRRSFVQRLVRMSTADILRLVFLCVLAGFLLAALNVNPRDLWVDFFGTLAESWGRFIRFITESAGWAIEYFLLGAVLVIPIWIVFRLLRTLGRE</sequence>
<dbReference type="InterPro" id="IPR045594">
    <property type="entry name" value="DUF6460"/>
</dbReference>
<keyword evidence="1" id="KW-0812">Transmembrane</keyword>
<dbReference type="AlphaFoldDB" id="A0A9W6IMX0"/>
<reference evidence="3" key="2">
    <citation type="submission" date="2023-01" db="EMBL/GenBank/DDBJ databases">
        <authorList>
            <person name="Sun Q."/>
            <person name="Evtushenko L."/>
        </authorList>
    </citation>
    <scope>NUCLEOTIDE SEQUENCE</scope>
    <source>
        <strain evidence="3">VKM B-1513</strain>
    </source>
</reference>
<evidence type="ECO:0000313" key="3">
    <source>
        <dbReference type="EMBL" id="GLK52100.1"/>
    </source>
</evidence>
<accession>A0A9W6IMX0</accession>
<keyword evidence="4" id="KW-1185">Reference proteome</keyword>
<feature type="domain" description="DUF6460" evidence="2">
    <location>
        <begin position="69"/>
        <end position="96"/>
    </location>
</feature>
<dbReference type="EMBL" id="BSFE01000003">
    <property type="protein sequence ID" value="GLK52100.1"/>
    <property type="molecule type" value="Genomic_DNA"/>
</dbReference>
<feature type="transmembrane region" description="Helical" evidence="1">
    <location>
        <begin position="77"/>
        <end position="95"/>
    </location>
</feature>
<dbReference type="RefSeq" id="WP_271186464.1">
    <property type="nucleotide sequence ID" value="NZ_BSFE01000003.1"/>
</dbReference>
<comment type="caution">
    <text evidence="3">The sequence shown here is derived from an EMBL/GenBank/DDBJ whole genome shotgun (WGS) entry which is preliminary data.</text>
</comment>
<keyword evidence="1" id="KW-0472">Membrane</keyword>
<feature type="transmembrane region" description="Helical" evidence="1">
    <location>
        <begin position="24"/>
        <end position="43"/>
    </location>
</feature>
<protein>
    <recommendedName>
        <fullName evidence="2">DUF6460 domain-containing protein</fullName>
    </recommendedName>
</protein>